<comment type="pathway">
    <text evidence="3 9">Amino-acid biosynthesis; L-histidine biosynthesis; L-histidine from 5-phospho-alpha-D-ribose 1-diphosphate: step 4/9.</text>
</comment>
<keyword evidence="12" id="KW-1185">Reference proteome</keyword>
<dbReference type="UniPathway" id="UPA00031">
    <property type="reaction ID" value="UER00009"/>
</dbReference>
<dbReference type="EC" id="5.3.1.16" evidence="9"/>
<dbReference type="PANTHER" id="PTHR43090:SF2">
    <property type="entry name" value="1-(5-PHOSPHORIBOSYL)-5-[(5-PHOSPHORIBOSYLAMINO)METHYLIDENEAMINO] IMIDAZOLE-4-CARBOXAMIDE ISOMERASE"/>
    <property type="match status" value="1"/>
</dbReference>
<dbReference type="HAMAP" id="MF_01014">
    <property type="entry name" value="HisA"/>
    <property type="match status" value="1"/>
</dbReference>
<dbReference type="GO" id="GO:0003949">
    <property type="term" value="F:1-(5-phosphoribosyl)-5-[(5-phosphoribosylamino)methylideneamino]imidazole-4-carboxamide isomerase activity"/>
    <property type="evidence" value="ECO:0007669"/>
    <property type="project" value="UniProtKB-UniRule"/>
</dbReference>
<evidence type="ECO:0000256" key="2">
    <source>
        <dbReference type="ARBA" id="ARBA00004496"/>
    </source>
</evidence>
<comment type="caution">
    <text evidence="11">The sequence shown here is derived from an EMBL/GenBank/DDBJ whole genome shotgun (WGS) entry which is preliminary data.</text>
</comment>
<dbReference type="EMBL" id="AAWS01000046">
    <property type="protein sequence ID" value="EAY25577.1"/>
    <property type="molecule type" value="Genomic_DNA"/>
</dbReference>
<dbReference type="InterPro" id="IPR013785">
    <property type="entry name" value="Aldolase_TIM"/>
</dbReference>
<protein>
    <recommendedName>
        <fullName evidence="9">1-(5-phosphoribosyl)-5-[(5-phosphoribosylamino)methylideneamino] imidazole-4-carboxamide isomerase</fullName>
        <ecNumber evidence="9">5.3.1.16</ecNumber>
    </recommendedName>
    <alternativeName>
        <fullName evidence="9">Phosphoribosylformimino-5-aminoimidazole carboxamide ribotide isomerase</fullName>
    </alternativeName>
</protein>
<reference evidence="11 12" key="1">
    <citation type="submission" date="2007-01" db="EMBL/GenBank/DDBJ databases">
        <authorList>
            <person name="Haygood M."/>
            <person name="Podell S."/>
            <person name="Anderson C."/>
            <person name="Hopkinson B."/>
            <person name="Roe K."/>
            <person name="Barbeau K."/>
            <person name="Gaasterland T."/>
            <person name="Ferriera S."/>
            <person name="Johnson J."/>
            <person name="Kravitz S."/>
            <person name="Beeson K."/>
            <person name="Sutton G."/>
            <person name="Rogers Y.-H."/>
            <person name="Friedman R."/>
            <person name="Frazier M."/>
            <person name="Venter J.C."/>
        </authorList>
    </citation>
    <scope>NUCLEOTIDE SEQUENCE [LARGE SCALE GENOMIC DNA]</scope>
    <source>
        <strain evidence="11 12">ATCC 23134</strain>
    </source>
</reference>
<evidence type="ECO:0000256" key="5">
    <source>
        <dbReference type="ARBA" id="ARBA00022490"/>
    </source>
</evidence>
<accession>A1ZVN4</accession>
<dbReference type="Pfam" id="PF00977">
    <property type="entry name" value="His_biosynth"/>
    <property type="match status" value="1"/>
</dbReference>
<comment type="subcellular location">
    <subcellularLocation>
        <location evidence="2 9">Cytoplasm</location>
    </subcellularLocation>
</comment>
<dbReference type="RefSeq" id="WP_002702590.1">
    <property type="nucleotide sequence ID" value="NZ_AAWS01000046.1"/>
</dbReference>
<evidence type="ECO:0000313" key="12">
    <source>
        <dbReference type="Proteomes" id="UP000004095"/>
    </source>
</evidence>
<evidence type="ECO:0000256" key="8">
    <source>
        <dbReference type="ARBA" id="ARBA00023235"/>
    </source>
</evidence>
<dbReference type="GO" id="GO:0005737">
    <property type="term" value="C:cytoplasm"/>
    <property type="evidence" value="ECO:0007669"/>
    <property type="project" value="UniProtKB-SubCell"/>
</dbReference>
<dbReference type="Proteomes" id="UP000004095">
    <property type="component" value="Unassembled WGS sequence"/>
</dbReference>
<evidence type="ECO:0000256" key="9">
    <source>
        <dbReference type="HAMAP-Rule" id="MF_01014"/>
    </source>
</evidence>
<dbReference type="InterPro" id="IPR011060">
    <property type="entry name" value="RibuloseP-bd_barrel"/>
</dbReference>
<evidence type="ECO:0000256" key="6">
    <source>
        <dbReference type="ARBA" id="ARBA00022605"/>
    </source>
</evidence>
<dbReference type="Gene3D" id="3.20.20.70">
    <property type="entry name" value="Aldolase class I"/>
    <property type="match status" value="1"/>
</dbReference>
<keyword evidence="7 9" id="KW-0368">Histidine biosynthesis</keyword>
<organism evidence="11 12">
    <name type="scientific">Microscilla marina ATCC 23134</name>
    <dbReference type="NCBI Taxonomy" id="313606"/>
    <lineage>
        <taxon>Bacteria</taxon>
        <taxon>Pseudomonadati</taxon>
        <taxon>Bacteroidota</taxon>
        <taxon>Cytophagia</taxon>
        <taxon>Cytophagales</taxon>
        <taxon>Microscillaceae</taxon>
        <taxon>Microscilla</taxon>
    </lineage>
</organism>
<gene>
    <name evidence="9" type="primary">hisA</name>
    <name evidence="11" type="ORF">M23134_00675</name>
</gene>
<dbReference type="CDD" id="cd04732">
    <property type="entry name" value="HisA"/>
    <property type="match status" value="1"/>
</dbReference>
<name>A1ZVN4_MICM2</name>
<dbReference type="OrthoDB" id="9807749at2"/>
<sequence>MIKIVPSIAILGGKVVRTIKGDIDQVQVYDTNPLDLALEFENNGIKHLHLVDLDGAKARQIVNYNILEMLASYTQLEIDYTGGITRDDDIRTAFECGAKHVTAATVAVHEREKFLSWVITYGGNKVILAADALDGVVLTKGWRKNTGIDLVEHIKSYHERGVRFVKTTEIGRNGTLEGPNFDTYKKLRTEFPELQILASGGIRSIEDIEQLDALGVAGVIIGKSYYDGQIKLKDLQKFIGVAEQEA</sequence>
<dbReference type="FunFam" id="3.20.20.70:FF:000009">
    <property type="entry name" value="1-(5-phosphoribosyl)-5-[(5-phosphoribosylamino)methylideneamino] imidazole-4-carboxamide isomerase"/>
    <property type="match status" value="1"/>
</dbReference>
<keyword evidence="8 9" id="KW-0413">Isomerase</keyword>
<dbReference type="GO" id="GO:0000105">
    <property type="term" value="P:L-histidine biosynthetic process"/>
    <property type="evidence" value="ECO:0007669"/>
    <property type="project" value="UniProtKB-UniRule"/>
</dbReference>
<evidence type="ECO:0000256" key="7">
    <source>
        <dbReference type="ARBA" id="ARBA00023102"/>
    </source>
</evidence>
<evidence type="ECO:0000256" key="3">
    <source>
        <dbReference type="ARBA" id="ARBA00005133"/>
    </source>
</evidence>
<dbReference type="AlphaFoldDB" id="A1ZVN4"/>
<evidence type="ECO:0000313" key="11">
    <source>
        <dbReference type="EMBL" id="EAY25577.1"/>
    </source>
</evidence>
<dbReference type="PANTHER" id="PTHR43090">
    <property type="entry name" value="1-(5-PHOSPHORIBOSYL)-5-[(5-PHOSPHORIBOSYLAMINO)METHYLIDENEAMINO] IMIDAZOLE-4-CARBOXAMIDE ISOMERASE"/>
    <property type="match status" value="1"/>
</dbReference>
<dbReference type="InterPro" id="IPR044524">
    <property type="entry name" value="Isoase_HisA-like"/>
</dbReference>
<comment type="caution">
    <text evidence="9">Lacks conserved residue(s) required for the propagation of feature annotation.</text>
</comment>
<dbReference type="eggNOG" id="COG0106">
    <property type="taxonomic scope" value="Bacteria"/>
</dbReference>
<proteinExistence type="inferred from homology"/>
<evidence type="ECO:0000256" key="1">
    <source>
        <dbReference type="ARBA" id="ARBA00000901"/>
    </source>
</evidence>
<keyword evidence="6 9" id="KW-0028">Amino-acid biosynthesis</keyword>
<feature type="active site" description="Proton donor" evidence="9">
    <location>
        <position position="131"/>
    </location>
</feature>
<dbReference type="GO" id="GO:0000162">
    <property type="term" value="P:L-tryptophan biosynthetic process"/>
    <property type="evidence" value="ECO:0007669"/>
    <property type="project" value="TreeGrafter"/>
</dbReference>
<dbReference type="SUPFAM" id="SSF51366">
    <property type="entry name" value="Ribulose-phoshate binding barrel"/>
    <property type="match status" value="1"/>
</dbReference>
<keyword evidence="5 9" id="KW-0963">Cytoplasm</keyword>
<evidence type="ECO:0000256" key="10">
    <source>
        <dbReference type="RuleBase" id="RU003657"/>
    </source>
</evidence>
<comment type="similarity">
    <text evidence="4 9 10">Belongs to the HisA/HisF family.</text>
</comment>
<evidence type="ECO:0000256" key="4">
    <source>
        <dbReference type="ARBA" id="ARBA00009667"/>
    </source>
</evidence>
<dbReference type="InterPro" id="IPR023016">
    <property type="entry name" value="HisA/PriA"/>
</dbReference>
<dbReference type="InterPro" id="IPR006062">
    <property type="entry name" value="His_biosynth"/>
</dbReference>
<comment type="catalytic activity">
    <reaction evidence="1 9">
        <text>1-(5-phospho-beta-D-ribosyl)-5-[(5-phospho-beta-D-ribosylamino)methylideneamino]imidazole-4-carboxamide = 5-[(5-phospho-1-deoxy-D-ribulos-1-ylimino)methylamino]-1-(5-phospho-beta-D-ribosyl)imidazole-4-carboxamide</text>
        <dbReference type="Rhea" id="RHEA:15469"/>
        <dbReference type="ChEBI" id="CHEBI:58435"/>
        <dbReference type="ChEBI" id="CHEBI:58525"/>
        <dbReference type="EC" id="5.3.1.16"/>
    </reaction>
</comment>